<keyword evidence="2" id="KW-1185">Reference proteome</keyword>
<dbReference type="InterPro" id="IPR016181">
    <property type="entry name" value="Acyl_CoA_acyltransferase"/>
</dbReference>
<gene>
    <name evidence="1" type="ORF">C8P66_12055</name>
</gene>
<name>A0A2W7I5A5_9PROT</name>
<dbReference type="RefSeq" id="WP_111399440.1">
    <property type="nucleotide sequence ID" value="NZ_QKYU01000020.1"/>
</dbReference>
<evidence type="ECO:0008006" key="3">
    <source>
        <dbReference type="Google" id="ProtNLM"/>
    </source>
</evidence>
<protein>
    <recommendedName>
        <fullName evidence="3">N-acetyltransferase domain-containing protein</fullName>
    </recommendedName>
</protein>
<proteinExistence type="predicted"/>
<dbReference type="PANTHER" id="PTHR41368:SF1">
    <property type="entry name" value="PROTEIN YGHO"/>
    <property type="match status" value="1"/>
</dbReference>
<reference evidence="1 2" key="1">
    <citation type="submission" date="2018-06" db="EMBL/GenBank/DDBJ databases">
        <title>Genomic Encyclopedia of Archaeal and Bacterial Type Strains, Phase II (KMG-II): from individual species to whole genera.</title>
        <authorList>
            <person name="Goeker M."/>
        </authorList>
    </citation>
    <scope>NUCLEOTIDE SEQUENCE [LARGE SCALE GENOMIC DNA]</scope>
    <source>
        <strain evidence="1 2">DSM 24525</strain>
    </source>
</reference>
<dbReference type="OrthoDB" id="9806005at2"/>
<dbReference type="SUPFAM" id="SSF55729">
    <property type="entry name" value="Acyl-CoA N-acyltransferases (Nat)"/>
    <property type="match status" value="1"/>
</dbReference>
<dbReference type="PANTHER" id="PTHR41368">
    <property type="entry name" value="PROTEIN YGHO"/>
    <property type="match status" value="1"/>
</dbReference>
<evidence type="ECO:0000313" key="1">
    <source>
        <dbReference type="EMBL" id="PZW41864.1"/>
    </source>
</evidence>
<comment type="caution">
    <text evidence="1">The sequence shown here is derived from an EMBL/GenBank/DDBJ whole genome shotgun (WGS) entry which is preliminary data.</text>
</comment>
<dbReference type="EMBL" id="QKYU01000020">
    <property type="protein sequence ID" value="PZW41864.1"/>
    <property type="molecule type" value="Genomic_DNA"/>
</dbReference>
<dbReference type="Proteomes" id="UP000249688">
    <property type="component" value="Unassembled WGS sequence"/>
</dbReference>
<organism evidence="1 2">
    <name type="scientific">Humitalea rosea</name>
    <dbReference type="NCBI Taxonomy" id="990373"/>
    <lineage>
        <taxon>Bacteria</taxon>
        <taxon>Pseudomonadati</taxon>
        <taxon>Pseudomonadota</taxon>
        <taxon>Alphaproteobacteria</taxon>
        <taxon>Acetobacterales</taxon>
        <taxon>Roseomonadaceae</taxon>
        <taxon>Humitalea</taxon>
    </lineage>
</organism>
<accession>A0A2W7I5A5</accession>
<dbReference type="AlphaFoldDB" id="A0A2W7I5A5"/>
<dbReference type="InterPro" id="IPR039968">
    <property type="entry name" value="BcerS-like"/>
</dbReference>
<sequence>MPGAGVSTRPVTGAADAEIFLRLPARLGGVAAGWSVPLLAEARMVFNPRSSPILQEWDIARFLAYRDGRAVGRISAARPLLPGEALGSFGFLALERDPAILAALLEAARSWLAQRGVSRWRGPMSVSINHDIGALISGFGRPGSLRTPITPDWLPAMLDAAGLEREMTVHACLLQVAAEQHRARAARLLAGWTGAGDLTIRRFDRRRFAEDTALVTALYNDGWAANWGATPVGPAEASGIGRLMRPALLTGEVFFAIWRGRPIGLCAILPDPTAATEACGGRLLPWGWARMARAMLPGGTKRARIPLLGTVAAVRGAPVSAHAMGALLSAAIDHAERRGWAEVEISWILDTNRAMRQAMARLPAPVDRSWALWGGRIDEAQVPS</sequence>
<evidence type="ECO:0000313" key="2">
    <source>
        <dbReference type="Proteomes" id="UP000249688"/>
    </source>
</evidence>